<keyword evidence="3" id="KW-1003">Cell membrane</keyword>
<evidence type="ECO:0000256" key="7">
    <source>
        <dbReference type="SAM" id="Phobius"/>
    </source>
</evidence>
<evidence type="ECO:0000256" key="4">
    <source>
        <dbReference type="ARBA" id="ARBA00022692"/>
    </source>
</evidence>
<evidence type="ECO:0000313" key="10">
    <source>
        <dbReference type="Proteomes" id="UP000655830"/>
    </source>
</evidence>
<dbReference type="Proteomes" id="UP000655830">
    <property type="component" value="Unassembled WGS sequence"/>
</dbReference>
<evidence type="ECO:0000256" key="6">
    <source>
        <dbReference type="ARBA" id="ARBA00023136"/>
    </source>
</evidence>
<keyword evidence="6 7" id="KW-0472">Membrane</keyword>
<evidence type="ECO:0000259" key="8">
    <source>
        <dbReference type="Pfam" id="PF09335"/>
    </source>
</evidence>
<feature type="domain" description="VTT" evidence="8">
    <location>
        <begin position="34"/>
        <end position="159"/>
    </location>
</feature>
<evidence type="ECO:0000256" key="2">
    <source>
        <dbReference type="ARBA" id="ARBA00010792"/>
    </source>
</evidence>
<dbReference type="PANTHER" id="PTHR42709">
    <property type="entry name" value="ALKALINE PHOSPHATASE LIKE PROTEIN"/>
    <property type="match status" value="1"/>
</dbReference>
<dbReference type="PANTHER" id="PTHR42709:SF6">
    <property type="entry name" value="UNDECAPRENYL PHOSPHATE TRANSPORTER A"/>
    <property type="match status" value="1"/>
</dbReference>
<comment type="subcellular location">
    <subcellularLocation>
        <location evidence="1">Cell membrane</location>
        <topology evidence="1">Multi-pass membrane protein</topology>
    </subcellularLocation>
</comment>
<gene>
    <name evidence="9" type="ORF">H8718_00395</name>
</gene>
<evidence type="ECO:0000256" key="1">
    <source>
        <dbReference type="ARBA" id="ARBA00004651"/>
    </source>
</evidence>
<dbReference type="Pfam" id="PF09335">
    <property type="entry name" value="VTT_dom"/>
    <property type="match status" value="1"/>
</dbReference>
<dbReference type="InterPro" id="IPR032816">
    <property type="entry name" value="VTT_dom"/>
</dbReference>
<dbReference type="GO" id="GO:0005886">
    <property type="term" value="C:plasma membrane"/>
    <property type="evidence" value="ECO:0007669"/>
    <property type="project" value="UniProtKB-SubCell"/>
</dbReference>
<keyword evidence="4 7" id="KW-0812">Transmembrane</keyword>
<sequence>MESFDVVIRYMQDYGIIFLFVIVYLEYLNLPGLPAGIIMPAAGMLIARSDISFIYALSISVLAGLLGSYTLYAIGYFIGTPIVDKIYEKYEKMRPSIDKSFGYIDKYGNGGVFVSRLIPVARTLISLVGGTVRMKLRGFTFYSIIGITLWNAGFILAGYLLGIWGR</sequence>
<keyword evidence="10" id="KW-1185">Reference proteome</keyword>
<proteinExistence type="inferred from homology"/>
<reference evidence="9" key="1">
    <citation type="submission" date="2020-08" db="EMBL/GenBank/DDBJ databases">
        <title>Genome public.</title>
        <authorList>
            <person name="Liu C."/>
            <person name="Sun Q."/>
        </authorList>
    </citation>
    <scope>NUCLEOTIDE SEQUENCE</scope>
    <source>
        <strain evidence="9">NSJ-12</strain>
    </source>
</reference>
<dbReference type="RefSeq" id="WP_249331111.1">
    <property type="nucleotide sequence ID" value="NZ_JACRSY010000001.1"/>
</dbReference>
<evidence type="ECO:0000256" key="3">
    <source>
        <dbReference type="ARBA" id="ARBA00022475"/>
    </source>
</evidence>
<protein>
    <submittedName>
        <fullName evidence="9">DedA family protein</fullName>
    </submittedName>
</protein>
<comment type="caution">
    <text evidence="9">The sequence shown here is derived from an EMBL/GenBank/DDBJ whole genome shotgun (WGS) entry which is preliminary data.</text>
</comment>
<evidence type="ECO:0000256" key="5">
    <source>
        <dbReference type="ARBA" id="ARBA00022989"/>
    </source>
</evidence>
<dbReference type="InterPro" id="IPR051311">
    <property type="entry name" value="DedA_domain"/>
</dbReference>
<feature type="transmembrane region" description="Helical" evidence="7">
    <location>
        <begin position="16"/>
        <end position="41"/>
    </location>
</feature>
<keyword evidence="5 7" id="KW-1133">Transmembrane helix</keyword>
<evidence type="ECO:0000313" key="9">
    <source>
        <dbReference type="EMBL" id="MBC8577999.1"/>
    </source>
</evidence>
<comment type="similarity">
    <text evidence="2">Belongs to the DedA family.</text>
</comment>
<dbReference type="AlphaFoldDB" id="A0A926ECZ3"/>
<organism evidence="9 10">
    <name type="scientific">Zhenhengia yiwuensis</name>
    <dbReference type="NCBI Taxonomy" id="2763666"/>
    <lineage>
        <taxon>Bacteria</taxon>
        <taxon>Bacillati</taxon>
        <taxon>Bacillota</taxon>
        <taxon>Clostridia</taxon>
        <taxon>Lachnospirales</taxon>
        <taxon>Lachnospiraceae</taxon>
        <taxon>Zhenhengia</taxon>
    </lineage>
</organism>
<feature type="transmembrane region" description="Helical" evidence="7">
    <location>
        <begin position="53"/>
        <end position="78"/>
    </location>
</feature>
<accession>A0A926ECZ3</accession>
<name>A0A926ECZ3_9FIRM</name>
<dbReference type="EMBL" id="JACRSY010000001">
    <property type="protein sequence ID" value="MBC8577999.1"/>
    <property type="molecule type" value="Genomic_DNA"/>
</dbReference>
<feature type="transmembrane region" description="Helical" evidence="7">
    <location>
        <begin position="139"/>
        <end position="164"/>
    </location>
</feature>